<keyword evidence="3 8" id="KW-0732">Signal</keyword>
<feature type="signal peptide" evidence="8">
    <location>
        <begin position="1"/>
        <end position="26"/>
    </location>
</feature>
<keyword evidence="4" id="KW-0472">Membrane</keyword>
<gene>
    <name evidence="12" type="ORF">HNQ39_004880</name>
</gene>
<evidence type="ECO:0000256" key="1">
    <source>
        <dbReference type="ARBA" id="ARBA00004370"/>
    </source>
</evidence>
<dbReference type="Pfam" id="PF00263">
    <property type="entry name" value="Secretin"/>
    <property type="match status" value="1"/>
</dbReference>
<evidence type="ECO:0000256" key="2">
    <source>
        <dbReference type="ARBA" id="ARBA00022692"/>
    </source>
</evidence>
<dbReference type="Proteomes" id="UP000520814">
    <property type="component" value="Unassembled WGS sequence"/>
</dbReference>
<evidence type="ECO:0000259" key="9">
    <source>
        <dbReference type="Pfam" id="PF00263"/>
    </source>
</evidence>
<protein>
    <submittedName>
        <fullName evidence="12">General secretion pathway protein D</fullName>
    </submittedName>
</protein>
<dbReference type="InterPro" id="IPR001775">
    <property type="entry name" value="GspD/PilQ"/>
</dbReference>
<dbReference type="PROSITE" id="PS00875">
    <property type="entry name" value="T2SP_D"/>
    <property type="match status" value="1"/>
</dbReference>
<dbReference type="InterPro" id="IPR050810">
    <property type="entry name" value="Bact_Secretion_Sys_Channel"/>
</dbReference>
<dbReference type="EMBL" id="JACHGW010000005">
    <property type="protein sequence ID" value="MBB6053048.1"/>
    <property type="molecule type" value="Genomic_DNA"/>
</dbReference>
<dbReference type="InterPro" id="IPR049371">
    <property type="entry name" value="GspD-like_N0"/>
</dbReference>
<dbReference type="Pfam" id="PF21305">
    <property type="entry name" value="type_II_gspD_N0"/>
    <property type="match status" value="1"/>
</dbReference>
<keyword evidence="13" id="KW-1185">Reference proteome</keyword>
<evidence type="ECO:0000256" key="3">
    <source>
        <dbReference type="ARBA" id="ARBA00022729"/>
    </source>
</evidence>
<dbReference type="PRINTS" id="PR00811">
    <property type="entry name" value="BCTERIALGSPD"/>
</dbReference>
<feature type="region of interest" description="Disordered" evidence="7">
    <location>
        <begin position="855"/>
        <end position="905"/>
    </location>
</feature>
<organism evidence="12 13">
    <name type="scientific">Armatimonas rosea</name>
    <dbReference type="NCBI Taxonomy" id="685828"/>
    <lineage>
        <taxon>Bacteria</taxon>
        <taxon>Bacillati</taxon>
        <taxon>Armatimonadota</taxon>
        <taxon>Armatimonadia</taxon>
        <taxon>Armatimonadales</taxon>
        <taxon>Armatimonadaceae</taxon>
        <taxon>Armatimonas</taxon>
    </lineage>
</organism>
<dbReference type="InterPro" id="IPR004846">
    <property type="entry name" value="T2SS/T3SS_dom"/>
</dbReference>
<evidence type="ECO:0000259" key="10">
    <source>
        <dbReference type="Pfam" id="PF03958"/>
    </source>
</evidence>
<dbReference type="Pfam" id="PF03958">
    <property type="entry name" value="Secretin_N"/>
    <property type="match status" value="3"/>
</dbReference>
<evidence type="ECO:0000256" key="6">
    <source>
        <dbReference type="RuleBase" id="RU004004"/>
    </source>
</evidence>
<evidence type="ECO:0000313" key="12">
    <source>
        <dbReference type="EMBL" id="MBB6053048.1"/>
    </source>
</evidence>
<feature type="compositionally biased region" description="Low complexity" evidence="7">
    <location>
        <begin position="453"/>
        <end position="489"/>
    </location>
</feature>
<evidence type="ECO:0000256" key="7">
    <source>
        <dbReference type="SAM" id="MobiDB-lite"/>
    </source>
</evidence>
<accession>A0A7W9SVC1</accession>
<sequence>MKTSRIFRHFPLLLLAVAVTPRAALAQFGQGGFGDFGGGMDIPKPAWENFKLNPKTRLKLDFRNASVDAVLSVFSKASGIPIIKDPALKDPITIQSPVDLNLKDAFALLNAALGVRNFDLTKSGNILMIKSRAQASSGRGNRFGGMSGGFDPSMFGGGSSRSSAAPKVYALKYANATQVARVINDVFANSGQQAINPAALGAMFGGAATGAPATPPAAPPGGGNGPSAGPDPDPQRGGGGGGRGGFGGFGGGGFGGQGGFGGFGQGGFGGMGGFGGFGRGGANTSVVRASADDYSNSVIVNAPTREQDQVADLIEEIDKQTDQPQKSQVVPLQFALATDLVTVVQNVLVANMPRGRGGSTTGQTPIDQRFGGGGGFGGFGGFGRNGASSLAAGNVVAESRTNSLIITATQENLDLITKVVKELDKPITFENSTFVITLENARADQMADVLNQSFGSRNGTRSTTGRTTTGQTGASSRANTNNRTNTPATLGRSVPQNDDPVQVGLADPMAGAGELATNVTVQQGFPGFGGGGFGGGGFGGFGGGGTTNRTQQSTGTRGLDSQGRVVNLRDLTGQVTVIPDINTNSVVIVTSPQNRDLLQQIVEQLDKIPEQVMIETVIVEASLDATDKLGIEWNLTQGTGSVLGALGATDTKGAASSSFGNQATTTQPQGFRYTLTGGQYGAFMNALKTDARFEILSTPRIFTSNNSTAEINISQSLPYVTSTQTNANGVSTFNYSFLDVGIILTVTPRITSNGFVTMDVTQTANDFVRYTDFNAPVVNQREAQTTVSVKDGETIVLGGIIKNSVSATTNKLPVLGDIPVLGKLFQSNSTTKSKTELLVFLTPRIVRDADEARKLREDTQKQMQSKLKDKLPEFSMPDKDKVKEKTIVKPKEGVTTSKDPKKTGG</sequence>
<dbReference type="GO" id="GO:0009306">
    <property type="term" value="P:protein secretion"/>
    <property type="evidence" value="ECO:0007669"/>
    <property type="project" value="InterPro"/>
</dbReference>
<feature type="domain" description="NolW-like" evidence="10">
    <location>
        <begin position="433"/>
        <end position="611"/>
    </location>
</feature>
<dbReference type="Gene3D" id="3.55.50.30">
    <property type="match status" value="1"/>
</dbReference>
<name>A0A7W9SVC1_ARMRO</name>
<feature type="region of interest" description="Disordered" evidence="7">
    <location>
        <begin position="453"/>
        <end position="500"/>
    </location>
</feature>
<evidence type="ECO:0000313" key="13">
    <source>
        <dbReference type="Proteomes" id="UP000520814"/>
    </source>
</evidence>
<dbReference type="Gene3D" id="3.30.1370.120">
    <property type="match status" value="3"/>
</dbReference>
<keyword evidence="6" id="KW-0813">Transport</keyword>
<evidence type="ECO:0000256" key="8">
    <source>
        <dbReference type="SAM" id="SignalP"/>
    </source>
</evidence>
<evidence type="ECO:0000256" key="5">
    <source>
        <dbReference type="RuleBase" id="RU004003"/>
    </source>
</evidence>
<dbReference type="InterPro" id="IPR005644">
    <property type="entry name" value="NolW-like"/>
</dbReference>
<evidence type="ECO:0000259" key="11">
    <source>
        <dbReference type="Pfam" id="PF21305"/>
    </source>
</evidence>
<comment type="subcellular location">
    <subcellularLocation>
        <location evidence="6">Cell outer membrane</location>
    </subcellularLocation>
    <subcellularLocation>
        <location evidence="1">Membrane</location>
    </subcellularLocation>
</comment>
<dbReference type="GO" id="GO:0015627">
    <property type="term" value="C:type II protein secretion system complex"/>
    <property type="evidence" value="ECO:0007669"/>
    <property type="project" value="TreeGrafter"/>
</dbReference>
<feature type="compositionally biased region" description="Gly residues" evidence="7">
    <location>
        <begin position="236"/>
        <end position="248"/>
    </location>
</feature>
<proteinExistence type="inferred from homology"/>
<comment type="similarity">
    <text evidence="5">Belongs to the bacterial secretin family.</text>
</comment>
<dbReference type="PANTHER" id="PTHR30332:SF24">
    <property type="entry name" value="SECRETIN GSPD-RELATED"/>
    <property type="match status" value="1"/>
</dbReference>
<feature type="domain" description="NolW-like" evidence="10">
    <location>
        <begin position="327"/>
        <end position="427"/>
    </location>
</feature>
<evidence type="ECO:0000256" key="4">
    <source>
        <dbReference type="ARBA" id="ARBA00023136"/>
    </source>
</evidence>
<keyword evidence="2" id="KW-0812">Transmembrane</keyword>
<dbReference type="GO" id="GO:0009279">
    <property type="term" value="C:cell outer membrane"/>
    <property type="evidence" value="ECO:0007669"/>
    <property type="project" value="UniProtKB-SubCell"/>
</dbReference>
<dbReference type="InterPro" id="IPR004845">
    <property type="entry name" value="T2SS_GspD_CS"/>
</dbReference>
<feature type="domain" description="NolW-like" evidence="10">
    <location>
        <begin position="167"/>
        <end position="323"/>
    </location>
</feature>
<feature type="region of interest" description="Disordered" evidence="7">
    <location>
        <begin position="211"/>
        <end position="248"/>
    </location>
</feature>
<feature type="domain" description="GspD-like N0" evidence="11">
    <location>
        <begin position="60"/>
        <end position="127"/>
    </location>
</feature>
<dbReference type="RefSeq" id="WP_184202960.1">
    <property type="nucleotide sequence ID" value="NZ_JACHGW010000005.1"/>
</dbReference>
<dbReference type="PANTHER" id="PTHR30332">
    <property type="entry name" value="PROBABLE GENERAL SECRETION PATHWAY PROTEIN D"/>
    <property type="match status" value="1"/>
</dbReference>
<feature type="chain" id="PRO_5031060726" evidence="8">
    <location>
        <begin position="27"/>
        <end position="905"/>
    </location>
</feature>
<dbReference type="AlphaFoldDB" id="A0A7W9SVC1"/>
<dbReference type="InterPro" id="IPR038591">
    <property type="entry name" value="NolW-like_sf"/>
</dbReference>
<feature type="domain" description="Type II/III secretion system secretin-like" evidence="9">
    <location>
        <begin position="686"/>
        <end position="847"/>
    </location>
</feature>
<reference evidence="12 13" key="1">
    <citation type="submission" date="2020-08" db="EMBL/GenBank/DDBJ databases">
        <title>Genomic Encyclopedia of Type Strains, Phase IV (KMG-IV): sequencing the most valuable type-strain genomes for metagenomic binning, comparative biology and taxonomic classification.</title>
        <authorList>
            <person name="Goeker M."/>
        </authorList>
    </citation>
    <scope>NUCLEOTIDE SEQUENCE [LARGE SCALE GENOMIC DNA]</scope>
    <source>
        <strain evidence="12 13">DSM 23562</strain>
    </source>
</reference>
<comment type="caution">
    <text evidence="12">The sequence shown here is derived from an EMBL/GenBank/DDBJ whole genome shotgun (WGS) entry which is preliminary data.</text>
</comment>